<dbReference type="CDD" id="cd09272">
    <property type="entry name" value="RNase_HI_RT_Ty1"/>
    <property type="match status" value="1"/>
</dbReference>
<gene>
    <name evidence="3" type="primary">POLX_1300</name>
    <name evidence="3" type="ORF">CK203_036914</name>
</gene>
<dbReference type="PANTHER" id="PTHR11439">
    <property type="entry name" value="GAG-POL-RELATED RETROTRANSPOSON"/>
    <property type="match status" value="1"/>
</dbReference>
<organism evidence="3 4">
    <name type="scientific">Vitis vinifera</name>
    <name type="common">Grape</name>
    <dbReference type="NCBI Taxonomy" id="29760"/>
    <lineage>
        <taxon>Eukaryota</taxon>
        <taxon>Viridiplantae</taxon>
        <taxon>Streptophyta</taxon>
        <taxon>Embryophyta</taxon>
        <taxon>Tracheophyta</taxon>
        <taxon>Spermatophyta</taxon>
        <taxon>Magnoliopsida</taxon>
        <taxon>eudicotyledons</taxon>
        <taxon>Gunneridae</taxon>
        <taxon>Pentapetalae</taxon>
        <taxon>rosids</taxon>
        <taxon>Vitales</taxon>
        <taxon>Vitaceae</taxon>
        <taxon>Viteae</taxon>
        <taxon>Vitis</taxon>
    </lineage>
</organism>
<dbReference type="InterPro" id="IPR057670">
    <property type="entry name" value="SH3_retrovirus"/>
</dbReference>
<proteinExistence type="predicted"/>
<sequence>MCSRNFKAAVENQLNKKIKVVRSDYGGEYYGRYNGSGEQRLGPFAKYLMECGIVPQYTMSGTPSKNGCTREFTFLNRVPSKAVAKTPYELWTSKKPSIRYLHVWGCPTEARSYKPNEKKLDSRIVSCYFVGYSERSRCFKFYDPSTRSFFEIGNAKFIENVELNGRKPLRNVVFEEESISIPIIATRHGHIICDDTIQNVQPIIEIEDTPEIPHTQVEEPVQFHEEEHEFDIGLEDDPISDLVELPEGVKLIGCKWAFKTKRDSKGNIVGYKACLVAKGFTQKEGIDYKETFSLVSSKDSFRIIMALVAHYDLELHQMDVKIAFLNGNFDETIYMLQPKNFESNDSKQLLYKLKMSIYVLKQASRQWYQKFDKIYRDRSRGILGLSQKCYINKVLSRFGVSNYAPRYTLVAKGDKFSLHQCPRNELERKDMKRFPYASTIGSLMYAQVCTRLDIAYIVGILSRYLSNLSMDHWKKVKRVMWRSTLGYIFMLAGGAVSWKSVKQTLIASSTMEAEFIACYRASNHGIWQRNFITELRIVDGIEKPLRISCDNKATELYSKNNRSSSKSKHIDIKFLVVKKKVQSLQVSIEHISTNSMIVDPLTKGLPPKVYHEHVTHMVIVHINDVIV</sequence>
<feature type="domain" description="Retroviral polymerase SH3-like" evidence="2">
    <location>
        <begin position="111"/>
        <end position="165"/>
    </location>
</feature>
<dbReference type="Pfam" id="PF25597">
    <property type="entry name" value="SH3_retrovirus"/>
    <property type="match status" value="1"/>
</dbReference>
<dbReference type="Proteomes" id="UP000288805">
    <property type="component" value="Unassembled WGS sequence"/>
</dbReference>
<comment type="caution">
    <text evidence="3">The sequence shown here is derived from an EMBL/GenBank/DDBJ whole genome shotgun (WGS) entry which is preliminary data.</text>
</comment>
<accession>A0A438IUW1</accession>
<dbReference type="Pfam" id="PF07727">
    <property type="entry name" value="RVT_2"/>
    <property type="match status" value="1"/>
</dbReference>
<dbReference type="SUPFAM" id="SSF53098">
    <property type="entry name" value="Ribonuclease H-like"/>
    <property type="match status" value="1"/>
</dbReference>
<protein>
    <submittedName>
        <fullName evidence="3">Retrovirus-related Pol polyprotein from transposon TNT 1-94</fullName>
    </submittedName>
</protein>
<dbReference type="InterPro" id="IPR013103">
    <property type="entry name" value="RVT_2"/>
</dbReference>
<dbReference type="EMBL" id="QGNW01000081">
    <property type="protein sequence ID" value="RVX00530.1"/>
    <property type="molecule type" value="Genomic_DNA"/>
</dbReference>
<evidence type="ECO:0000313" key="4">
    <source>
        <dbReference type="Proteomes" id="UP000288805"/>
    </source>
</evidence>
<evidence type="ECO:0000259" key="1">
    <source>
        <dbReference type="Pfam" id="PF07727"/>
    </source>
</evidence>
<dbReference type="InterPro" id="IPR012337">
    <property type="entry name" value="RNaseH-like_sf"/>
</dbReference>
<feature type="domain" description="Reverse transcriptase Ty1/copia-type" evidence="1">
    <location>
        <begin position="241"/>
        <end position="377"/>
    </location>
</feature>
<name>A0A438IUW1_VITVI</name>
<reference evidence="3 4" key="1">
    <citation type="journal article" date="2018" name="PLoS Genet.">
        <title>Population sequencing reveals clonal diversity and ancestral inbreeding in the grapevine cultivar Chardonnay.</title>
        <authorList>
            <person name="Roach M.J."/>
            <person name="Johnson D.L."/>
            <person name="Bohlmann J."/>
            <person name="van Vuuren H.J."/>
            <person name="Jones S.J."/>
            <person name="Pretorius I.S."/>
            <person name="Schmidt S.A."/>
            <person name="Borneman A.R."/>
        </authorList>
    </citation>
    <scope>NUCLEOTIDE SEQUENCE [LARGE SCALE GENOMIC DNA]</scope>
    <source>
        <strain evidence="4">cv. Chardonnay</strain>
        <tissue evidence="3">Leaf</tissue>
    </source>
</reference>
<evidence type="ECO:0000313" key="3">
    <source>
        <dbReference type="EMBL" id="RVX00530.1"/>
    </source>
</evidence>
<dbReference type="PANTHER" id="PTHR11439:SF467">
    <property type="entry name" value="INTEGRASE CATALYTIC DOMAIN-CONTAINING PROTEIN"/>
    <property type="match status" value="1"/>
</dbReference>
<dbReference type="AlphaFoldDB" id="A0A438IUW1"/>
<evidence type="ECO:0000259" key="2">
    <source>
        <dbReference type="Pfam" id="PF25597"/>
    </source>
</evidence>